<dbReference type="STRING" id="1384049.CD29_02250"/>
<keyword evidence="2" id="KW-1185">Reference proteome</keyword>
<evidence type="ECO:0008006" key="3">
    <source>
        <dbReference type="Google" id="ProtNLM"/>
    </source>
</evidence>
<dbReference type="AlphaFoldDB" id="A0A0A3I5X6"/>
<name>A0A0A3I5X6_9BACL</name>
<dbReference type="eggNOG" id="COG4506">
    <property type="taxonomic scope" value="Bacteria"/>
</dbReference>
<dbReference type="Pfam" id="PF09148">
    <property type="entry name" value="DUF1934"/>
    <property type="match status" value="1"/>
</dbReference>
<gene>
    <name evidence="1" type="ORF">CD29_02250</name>
</gene>
<dbReference type="Proteomes" id="UP000030416">
    <property type="component" value="Unassembled WGS sequence"/>
</dbReference>
<dbReference type="InterPro" id="IPR015231">
    <property type="entry name" value="DUF1934"/>
</dbReference>
<comment type="caution">
    <text evidence="1">The sequence shown here is derived from an EMBL/GenBank/DDBJ whole genome shotgun (WGS) entry which is preliminary data.</text>
</comment>
<evidence type="ECO:0000313" key="2">
    <source>
        <dbReference type="Proteomes" id="UP000030416"/>
    </source>
</evidence>
<organism evidence="1 2">
    <name type="scientific">Ureibacillus manganicus DSM 26584</name>
    <dbReference type="NCBI Taxonomy" id="1384049"/>
    <lineage>
        <taxon>Bacteria</taxon>
        <taxon>Bacillati</taxon>
        <taxon>Bacillota</taxon>
        <taxon>Bacilli</taxon>
        <taxon>Bacillales</taxon>
        <taxon>Caryophanaceae</taxon>
        <taxon>Ureibacillus</taxon>
    </lineage>
</organism>
<accession>A0A0A3I5X6</accession>
<dbReference type="RefSeq" id="WP_036182378.1">
    <property type="nucleotide sequence ID" value="NZ_AVDA01000002.1"/>
</dbReference>
<protein>
    <recommendedName>
        <fullName evidence="3">DUF1934 domain-containing protein</fullName>
    </recommendedName>
</protein>
<dbReference type="OrthoDB" id="2352933at2"/>
<dbReference type="SUPFAM" id="SSF50814">
    <property type="entry name" value="Lipocalins"/>
    <property type="match status" value="1"/>
</dbReference>
<dbReference type="InterPro" id="IPR012674">
    <property type="entry name" value="Calycin"/>
</dbReference>
<proteinExistence type="predicted"/>
<dbReference type="EMBL" id="JPVN01000002">
    <property type="protein sequence ID" value="KGR80201.1"/>
    <property type="molecule type" value="Genomic_DNA"/>
</dbReference>
<reference evidence="1 2" key="1">
    <citation type="submission" date="2014-02" db="EMBL/GenBank/DDBJ databases">
        <title>Draft genome sequence of Lysinibacillus manganicus DSM 26584T.</title>
        <authorList>
            <person name="Zhang F."/>
            <person name="Wang G."/>
            <person name="Zhang L."/>
        </authorList>
    </citation>
    <scope>NUCLEOTIDE SEQUENCE [LARGE SCALE GENOMIC DNA]</scope>
    <source>
        <strain evidence="1 2">DSM 26584</strain>
    </source>
</reference>
<sequence>MSNVEKQVKIKLKSTIVPEGGESESYELWLQGSFIQKTDKMYLRYEEVLDGQRIRTTVRMNTENALILRSGGVNMRLPLNLDQQENGHYETQYGTLPILTNTKSLTHKNNEEASIKGRFHVTYDLMVGGQAVGEYNLEIKYSEG</sequence>
<evidence type="ECO:0000313" key="1">
    <source>
        <dbReference type="EMBL" id="KGR80201.1"/>
    </source>
</evidence>
<dbReference type="Gene3D" id="2.40.128.20">
    <property type="match status" value="1"/>
</dbReference>